<dbReference type="GO" id="GO:0016887">
    <property type="term" value="F:ATP hydrolysis activity"/>
    <property type="evidence" value="ECO:0007669"/>
    <property type="project" value="InterPro"/>
</dbReference>
<gene>
    <name evidence="12" type="primary">yecC</name>
    <name evidence="13" type="synonym">gluA</name>
    <name evidence="13" type="ORF">NCTC949_01229</name>
    <name evidence="12" type="ORF">UL82_03330</name>
</gene>
<comment type="subcellular location">
    <subcellularLocation>
        <location evidence="1">Membrane</location>
    </subcellularLocation>
</comment>
<keyword evidence="3" id="KW-0813">Transport</keyword>
<dbReference type="Proteomes" id="UP000033457">
    <property type="component" value="Chromosome"/>
</dbReference>
<evidence type="ECO:0000256" key="8">
    <source>
        <dbReference type="ARBA" id="ARBA00023136"/>
    </source>
</evidence>
<dbReference type="InterPro" id="IPR030679">
    <property type="entry name" value="ABC_ATPase_HisP-typ"/>
</dbReference>
<dbReference type="Gene3D" id="3.40.50.300">
    <property type="entry name" value="P-loop containing nucleotide triphosphate hydrolases"/>
    <property type="match status" value="1"/>
</dbReference>
<dbReference type="CDD" id="cd03262">
    <property type="entry name" value="ABC_HisP_GlnQ"/>
    <property type="match status" value="1"/>
</dbReference>
<dbReference type="SUPFAM" id="SSF52540">
    <property type="entry name" value="P-loop containing nucleoside triphosphate hydrolases"/>
    <property type="match status" value="1"/>
</dbReference>
<reference evidence="12 14" key="1">
    <citation type="journal article" date="2015" name="Genome Announc.">
        <title>Complete Genome Sequence of Corynebacterium kutscheri DSM 20755, a Corynebacterial Type Strain with Remarkably Low G+C Content of Chromosomal DNA.</title>
        <authorList>
            <person name="Ruckert C."/>
            <person name="Albersmeier A."/>
            <person name="Winkler A."/>
            <person name="Tauch A."/>
        </authorList>
    </citation>
    <scope>NUCLEOTIDE SEQUENCE [LARGE SCALE GENOMIC DNA]</scope>
    <source>
        <strain evidence="12 14">DSM 20755</strain>
    </source>
</reference>
<dbReference type="GO" id="GO:0015426">
    <property type="term" value="F:ATPase-coupled polar amino acid-transporter activity"/>
    <property type="evidence" value="ECO:0007669"/>
    <property type="project" value="UniProtKB-EC"/>
</dbReference>
<dbReference type="EC" id="7.4.2.1" evidence="9"/>
<dbReference type="Pfam" id="PF00005">
    <property type="entry name" value="ABC_tran"/>
    <property type="match status" value="1"/>
</dbReference>
<organism evidence="12 14">
    <name type="scientific">Corynebacterium kutscheri</name>
    <dbReference type="NCBI Taxonomy" id="35755"/>
    <lineage>
        <taxon>Bacteria</taxon>
        <taxon>Bacillati</taxon>
        <taxon>Actinomycetota</taxon>
        <taxon>Actinomycetes</taxon>
        <taxon>Mycobacteriales</taxon>
        <taxon>Corynebacteriaceae</taxon>
        <taxon>Corynebacterium</taxon>
    </lineage>
</organism>
<dbReference type="GO" id="GO:0016020">
    <property type="term" value="C:membrane"/>
    <property type="evidence" value="ECO:0007669"/>
    <property type="project" value="UniProtKB-SubCell"/>
</dbReference>
<evidence type="ECO:0000256" key="9">
    <source>
        <dbReference type="ARBA" id="ARBA00038850"/>
    </source>
</evidence>
<dbReference type="InterPro" id="IPR003439">
    <property type="entry name" value="ABC_transporter-like_ATP-bd"/>
</dbReference>
<dbReference type="PANTHER" id="PTHR43166:SF4">
    <property type="entry name" value="PHOSPHONATES IMPORT ATP-BINDING PROTEIN PHNC"/>
    <property type="match status" value="1"/>
</dbReference>
<evidence type="ECO:0000256" key="4">
    <source>
        <dbReference type="ARBA" id="ARBA00022475"/>
    </source>
</evidence>
<reference evidence="13 15" key="2">
    <citation type="submission" date="2018-12" db="EMBL/GenBank/DDBJ databases">
        <authorList>
            <consortium name="Pathogen Informatics"/>
        </authorList>
    </citation>
    <scope>NUCLEOTIDE SEQUENCE [LARGE SCALE GENOMIC DNA]</scope>
    <source>
        <strain evidence="13 15">NCTC949</strain>
    </source>
</reference>
<keyword evidence="8" id="KW-0472">Membrane</keyword>
<evidence type="ECO:0000256" key="5">
    <source>
        <dbReference type="ARBA" id="ARBA00022741"/>
    </source>
</evidence>
<protein>
    <recommendedName>
        <fullName evidence="9">ABC-type polar-amino-acid transporter</fullName>
        <ecNumber evidence="9">7.4.2.1</ecNumber>
    </recommendedName>
</protein>
<dbReference type="PROSITE" id="PS00211">
    <property type="entry name" value="ABC_TRANSPORTER_1"/>
    <property type="match status" value="1"/>
</dbReference>
<evidence type="ECO:0000313" key="15">
    <source>
        <dbReference type="Proteomes" id="UP000271380"/>
    </source>
</evidence>
<evidence type="ECO:0000259" key="11">
    <source>
        <dbReference type="PROSITE" id="PS50893"/>
    </source>
</evidence>
<dbReference type="EMBL" id="CP011312">
    <property type="protein sequence ID" value="AKE40877.1"/>
    <property type="molecule type" value="Genomic_DNA"/>
</dbReference>
<keyword evidence="5" id="KW-0547">Nucleotide-binding</keyword>
<comment type="catalytic activity">
    <reaction evidence="10">
        <text>a polar amino acid(out) + ATP + H2O = a polar amino acid(in) + ADP + phosphate + H(+)</text>
        <dbReference type="Rhea" id="RHEA:14673"/>
        <dbReference type="ChEBI" id="CHEBI:15377"/>
        <dbReference type="ChEBI" id="CHEBI:15378"/>
        <dbReference type="ChEBI" id="CHEBI:30616"/>
        <dbReference type="ChEBI" id="CHEBI:43474"/>
        <dbReference type="ChEBI" id="CHEBI:62031"/>
        <dbReference type="ChEBI" id="CHEBI:456216"/>
        <dbReference type="EC" id="7.4.2.1"/>
    </reaction>
    <physiologicalReaction direction="left-to-right" evidence="10">
        <dbReference type="Rhea" id="RHEA:14674"/>
    </physiologicalReaction>
</comment>
<dbReference type="InterPro" id="IPR003593">
    <property type="entry name" value="AAA+_ATPase"/>
</dbReference>
<dbReference type="FunFam" id="3.40.50.300:FF:000020">
    <property type="entry name" value="Amino acid ABC transporter ATP-binding component"/>
    <property type="match status" value="1"/>
</dbReference>
<dbReference type="PROSITE" id="PS50893">
    <property type="entry name" value="ABC_TRANSPORTER_2"/>
    <property type="match status" value="1"/>
</dbReference>
<keyword evidence="14" id="KW-1185">Reference proteome</keyword>
<dbReference type="SMART" id="SM00382">
    <property type="entry name" value="AAA"/>
    <property type="match status" value="1"/>
</dbReference>
<dbReference type="PANTHER" id="PTHR43166">
    <property type="entry name" value="AMINO ACID IMPORT ATP-BINDING PROTEIN"/>
    <property type="match status" value="1"/>
</dbReference>
<dbReference type="AlphaFoldDB" id="A0A0F6QZ16"/>
<keyword evidence="7" id="KW-1278">Translocase</keyword>
<sequence length="253" mass="28144">MSLIELQSVVKRYGDNTVLDGVSLEVLAGEVVAIIGPSGCGKSTLLRCINGLEEIQAGQIIFRGEPLTKNTKWTQLRQDIGMVFQNYELFNHLTVLDNLLLAPKVVQKANKKEVTQRAHMLLARVGLAGKEKSYPRELSGGQKQRVAIVRALMMNPQVLLLDEITASLDPEIVREVLDVVLKLAKEGMTMVIVTHEMDFARAIADTVVFMDAGNIVEKGNPRTFFDHPRTQRAQRFLNTLSFDDLLDGTDTKN</sequence>
<dbReference type="RefSeq" id="WP_046438993.1">
    <property type="nucleotide sequence ID" value="NZ_CP011312.1"/>
</dbReference>
<evidence type="ECO:0000313" key="14">
    <source>
        <dbReference type="Proteomes" id="UP000033457"/>
    </source>
</evidence>
<feature type="domain" description="ABC transporter" evidence="11">
    <location>
        <begin position="4"/>
        <end position="237"/>
    </location>
</feature>
<dbReference type="InterPro" id="IPR050086">
    <property type="entry name" value="MetN_ABC_transporter-like"/>
</dbReference>
<accession>A0A0F6QZ16</accession>
<dbReference type="InterPro" id="IPR027417">
    <property type="entry name" value="P-loop_NTPase"/>
</dbReference>
<evidence type="ECO:0000256" key="1">
    <source>
        <dbReference type="ARBA" id="ARBA00004370"/>
    </source>
</evidence>
<comment type="similarity">
    <text evidence="2">Belongs to the ABC transporter superfamily.</text>
</comment>
<dbReference type="KEGG" id="cku:UL82_03330"/>
<dbReference type="GO" id="GO:0005524">
    <property type="term" value="F:ATP binding"/>
    <property type="evidence" value="ECO:0007669"/>
    <property type="project" value="UniProtKB-KW"/>
</dbReference>
<dbReference type="EMBL" id="LR134377">
    <property type="protein sequence ID" value="VEH06637.1"/>
    <property type="molecule type" value="Genomic_DNA"/>
</dbReference>
<dbReference type="PIRSF" id="PIRSF039085">
    <property type="entry name" value="ABC_ATPase_HisP"/>
    <property type="match status" value="1"/>
</dbReference>
<dbReference type="OrthoDB" id="4398079at2"/>
<evidence type="ECO:0000313" key="13">
    <source>
        <dbReference type="EMBL" id="VEH06637.1"/>
    </source>
</evidence>
<evidence type="ECO:0000256" key="7">
    <source>
        <dbReference type="ARBA" id="ARBA00022967"/>
    </source>
</evidence>
<keyword evidence="4" id="KW-1003">Cell membrane</keyword>
<proteinExistence type="inferred from homology"/>
<dbReference type="InterPro" id="IPR017871">
    <property type="entry name" value="ABC_transporter-like_CS"/>
</dbReference>
<keyword evidence="6 12" id="KW-0067">ATP-binding</keyword>
<evidence type="ECO:0000256" key="2">
    <source>
        <dbReference type="ARBA" id="ARBA00005417"/>
    </source>
</evidence>
<dbReference type="HOGENOM" id="CLU_000604_1_22_11"/>
<name>A0A0F6QZ16_9CORY</name>
<keyword evidence="12" id="KW-0378">Hydrolase</keyword>
<evidence type="ECO:0000256" key="3">
    <source>
        <dbReference type="ARBA" id="ARBA00022448"/>
    </source>
</evidence>
<evidence type="ECO:0000313" key="12">
    <source>
        <dbReference type="EMBL" id="AKE40877.1"/>
    </source>
</evidence>
<dbReference type="Proteomes" id="UP000271380">
    <property type="component" value="Chromosome"/>
</dbReference>
<dbReference type="STRING" id="35755.UL82_03330"/>
<evidence type="ECO:0000256" key="6">
    <source>
        <dbReference type="ARBA" id="ARBA00022840"/>
    </source>
</evidence>
<evidence type="ECO:0000256" key="10">
    <source>
        <dbReference type="ARBA" id="ARBA00047624"/>
    </source>
</evidence>